<dbReference type="STRING" id="1382798.PK35_14965"/>
<dbReference type="PATRIC" id="fig|1382798.3.peg.1560"/>
<dbReference type="GO" id="GO:0005886">
    <property type="term" value="C:plasma membrane"/>
    <property type="evidence" value="ECO:0007669"/>
    <property type="project" value="UniProtKB-SubCell"/>
</dbReference>
<keyword evidence="3" id="KW-1003">Cell membrane</keyword>
<dbReference type="Pfam" id="PF00528">
    <property type="entry name" value="BPD_transp_1"/>
    <property type="match status" value="1"/>
</dbReference>
<dbReference type="Proteomes" id="UP000032361">
    <property type="component" value="Unassembled WGS sequence"/>
</dbReference>
<proteinExistence type="inferred from homology"/>
<protein>
    <submittedName>
        <fullName evidence="9">Peptide transporter</fullName>
    </submittedName>
</protein>
<evidence type="ECO:0000313" key="9">
    <source>
        <dbReference type="EMBL" id="KJD31408.1"/>
    </source>
</evidence>
<evidence type="ECO:0000256" key="3">
    <source>
        <dbReference type="ARBA" id="ARBA00022475"/>
    </source>
</evidence>
<feature type="transmembrane region" description="Helical" evidence="7">
    <location>
        <begin position="198"/>
        <end position="220"/>
    </location>
</feature>
<dbReference type="InterPro" id="IPR050366">
    <property type="entry name" value="BP-dependent_transpt_permease"/>
</dbReference>
<dbReference type="CDD" id="cd06261">
    <property type="entry name" value="TM_PBP2"/>
    <property type="match status" value="1"/>
</dbReference>
<evidence type="ECO:0000256" key="2">
    <source>
        <dbReference type="ARBA" id="ARBA00022448"/>
    </source>
</evidence>
<comment type="similarity">
    <text evidence="7">Belongs to the binding-protein-dependent transport system permease family.</text>
</comment>
<dbReference type="EMBL" id="JTDV01000015">
    <property type="protein sequence ID" value="KJD31408.1"/>
    <property type="molecule type" value="Genomic_DNA"/>
</dbReference>
<reference evidence="9 10" key="1">
    <citation type="journal article" date="2015" name="Antonie Van Leeuwenhoek">
        <title>Tamlana nanhaiensis sp. nov., isolated from surface seawater collected from the South China Sea.</title>
        <authorList>
            <person name="Liu X."/>
            <person name="Lai Q."/>
            <person name="Du Y."/>
            <person name="Li G."/>
            <person name="Sun F."/>
            <person name="Shao Z."/>
        </authorList>
    </citation>
    <scope>NUCLEOTIDE SEQUENCE [LARGE SCALE GENOMIC DNA]</scope>
    <source>
        <strain evidence="9 10">FHC16</strain>
    </source>
</reference>
<dbReference type="InterPro" id="IPR000515">
    <property type="entry name" value="MetI-like"/>
</dbReference>
<evidence type="ECO:0000256" key="7">
    <source>
        <dbReference type="RuleBase" id="RU363032"/>
    </source>
</evidence>
<dbReference type="PANTHER" id="PTHR43386">
    <property type="entry name" value="OLIGOPEPTIDE TRANSPORT SYSTEM PERMEASE PROTEIN APPC"/>
    <property type="match status" value="1"/>
</dbReference>
<sequence>MAEPSNSLKQLALQKFKRNFWGVFCFIYIIIVGLVSVFAYALAPDNSQYANQMHLAIHSKKPGFTVQMLTIPSELKVEQNVFDKLFFGKINANTEVPILKYSIENNNLVYTEYTSDGLLGTEKTLNLNVFSNNKAEEFISEKTFVLGTDKYGRDLLSRVLVGARISFFIGFVAVFISLVIGIFMGSLAGYFGGKIDSAIMWIINVTWSIPTLLLVIAITLALGKGFWQVFIAVGLTMWVEVARVVRGQIISVKEMQYVTAAKALGYNHYRIITKHILPNIMAPVIVISAANFASAILIESGLSFLGIGAQPPMSSWGAMIKDHYNYIILGKPYLAVIPGLCIMSLVMAFMLIGNALRDALDVKG</sequence>
<evidence type="ECO:0000313" key="10">
    <source>
        <dbReference type="Proteomes" id="UP000032361"/>
    </source>
</evidence>
<keyword evidence="2 7" id="KW-0813">Transport</keyword>
<evidence type="ECO:0000256" key="6">
    <source>
        <dbReference type="ARBA" id="ARBA00023136"/>
    </source>
</evidence>
<feature type="domain" description="ABC transmembrane type-1" evidence="8">
    <location>
        <begin position="163"/>
        <end position="353"/>
    </location>
</feature>
<dbReference type="RefSeq" id="WP_044627380.1">
    <property type="nucleotide sequence ID" value="NZ_JTDV01000015.1"/>
</dbReference>
<keyword evidence="5 7" id="KW-1133">Transmembrane helix</keyword>
<dbReference type="GO" id="GO:0055085">
    <property type="term" value="P:transmembrane transport"/>
    <property type="evidence" value="ECO:0007669"/>
    <property type="project" value="InterPro"/>
</dbReference>
<dbReference type="InterPro" id="IPR035906">
    <property type="entry name" value="MetI-like_sf"/>
</dbReference>
<accession>A0A0D7VY87</accession>
<feature type="transmembrane region" description="Helical" evidence="7">
    <location>
        <begin position="165"/>
        <end position="191"/>
    </location>
</feature>
<feature type="transmembrane region" description="Helical" evidence="7">
    <location>
        <begin position="333"/>
        <end position="356"/>
    </location>
</feature>
<dbReference type="PANTHER" id="PTHR43386:SF1">
    <property type="entry name" value="D,D-DIPEPTIDE TRANSPORT SYSTEM PERMEASE PROTEIN DDPC-RELATED"/>
    <property type="match status" value="1"/>
</dbReference>
<feature type="transmembrane region" description="Helical" evidence="7">
    <location>
        <begin position="276"/>
        <end position="298"/>
    </location>
</feature>
<feature type="transmembrane region" description="Helical" evidence="7">
    <location>
        <begin position="226"/>
        <end position="245"/>
    </location>
</feature>
<evidence type="ECO:0000256" key="4">
    <source>
        <dbReference type="ARBA" id="ARBA00022692"/>
    </source>
</evidence>
<name>A0A0D7VY87_9FLAO</name>
<dbReference type="SUPFAM" id="SSF161098">
    <property type="entry name" value="MetI-like"/>
    <property type="match status" value="1"/>
</dbReference>
<keyword evidence="6 7" id="KW-0472">Membrane</keyword>
<comment type="subcellular location">
    <subcellularLocation>
        <location evidence="1 7">Cell membrane</location>
        <topology evidence="1 7">Multi-pass membrane protein</topology>
    </subcellularLocation>
</comment>
<evidence type="ECO:0000259" key="8">
    <source>
        <dbReference type="PROSITE" id="PS50928"/>
    </source>
</evidence>
<comment type="caution">
    <text evidence="9">The sequence shown here is derived from an EMBL/GenBank/DDBJ whole genome shotgun (WGS) entry which is preliminary data.</text>
</comment>
<evidence type="ECO:0000256" key="1">
    <source>
        <dbReference type="ARBA" id="ARBA00004651"/>
    </source>
</evidence>
<keyword evidence="4 7" id="KW-0812">Transmembrane</keyword>
<gene>
    <name evidence="9" type="ORF">PK35_14965</name>
</gene>
<dbReference type="OrthoDB" id="9783218at2"/>
<dbReference type="PROSITE" id="PS50928">
    <property type="entry name" value="ABC_TM1"/>
    <property type="match status" value="1"/>
</dbReference>
<keyword evidence="10" id="KW-1185">Reference proteome</keyword>
<dbReference type="AlphaFoldDB" id="A0A0D7VY87"/>
<evidence type="ECO:0000256" key="5">
    <source>
        <dbReference type="ARBA" id="ARBA00022989"/>
    </source>
</evidence>
<organism evidence="9 10">
    <name type="scientific">Neotamlana nanhaiensis</name>
    <dbReference type="NCBI Taxonomy" id="1382798"/>
    <lineage>
        <taxon>Bacteria</taxon>
        <taxon>Pseudomonadati</taxon>
        <taxon>Bacteroidota</taxon>
        <taxon>Flavobacteriia</taxon>
        <taxon>Flavobacteriales</taxon>
        <taxon>Flavobacteriaceae</taxon>
        <taxon>Neotamlana</taxon>
    </lineage>
</organism>
<feature type="transmembrane region" description="Helical" evidence="7">
    <location>
        <begin position="20"/>
        <end position="43"/>
    </location>
</feature>
<dbReference type="Gene3D" id="1.10.3720.10">
    <property type="entry name" value="MetI-like"/>
    <property type="match status" value="1"/>
</dbReference>